<feature type="region of interest" description="Disordered" evidence="6">
    <location>
        <begin position="1"/>
        <end position="52"/>
    </location>
</feature>
<dbReference type="OrthoDB" id="9806626at2"/>
<evidence type="ECO:0000313" key="10">
    <source>
        <dbReference type="Proteomes" id="UP000027059"/>
    </source>
</evidence>
<evidence type="ECO:0000256" key="6">
    <source>
        <dbReference type="SAM" id="MobiDB-lite"/>
    </source>
</evidence>
<gene>
    <name evidence="5" type="primary">rplE</name>
    <name evidence="9" type="ORF">Y981_07910</name>
</gene>
<keyword evidence="5" id="KW-0694">RNA-binding</keyword>
<dbReference type="InterPro" id="IPR020930">
    <property type="entry name" value="Ribosomal_uL5_bac-type"/>
</dbReference>
<dbReference type="GO" id="GO:0019843">
    <property type="term" value="F:rRNA binding"/>
    <property type="evidence" value="ECO:0007669"/>
    <property type="project" value="UniProtKB-UniRule"/>
</dbReference>
<dbReference type="InterPro" id="IPR022803">
    <property type="entry name" value="Ribosomal_uL5_dom_sf"/>
</dbReference>
<comment type="subunit">
    <text evidence="5">Part of the 50S ribosomal subunit; part of the 5S rRNA/L5/L18/L25 subcomplex. Contacts the 5S rRNA and the P site tRNA. Forms a bridge to the 30S subunit in the 70S ribosome.</text>
</comment>
<keyword evidence="10" id="KW-1185">Reference proteome</keyword>
<feature type="domain" description="Large ribosomal subunit protein uL5 N-terminal" evidence="7">
    <location>
        <begin position="71"/>
        <end position="127"/>
    </location>
</feature>
<evidence type="ECO:0000256" key="5">
    <source>
        <dbReference type="HAMAP-Rule" id="MF_01333"/>
    </source>
</evidence>
<comment type="similarity">
    <text evidence="1 5">Belongs to the universal ribosomal protein uL5 family.</text>
</comment>
<name>A0A059XV55_9BACT</name>
<feature type="compositionally biased region" description="Low complexity" evidence="6">
    <location>
        <begin position="1"/>
        <end position="20"/>
    </location>
</feature>
<keyword evidence="5" id="KW-0820">tRNA-binding</keyword>
<evidence type="ECO:0000256" key="2">
    <source>
        <dbReference type="ARBA" id="ARBA00022980"/>
    </source>
</evidence>
<dbReference type="KEGG" id="lfp:Y981_07910"/>
<dbReference type="Pfam" id="PF00281">
    <property type="entry name" value="Ribosomal_L5"/>
    <property type="match status" value="1"/>
</dbReference>
<dbReference type="GO" id="GO:0003735">
    <property type="term" value="F:structural constituent of ribosome"/>
    <property type="evidence" value="ECO:0007669"/>
    <property type="project" value="InterPro"/>
</dbReference>
<dbReference type="HOGENOM" id="CLU_061015_2_0_0"/>
<dbReference type="Pfam" id="PF00673">
    <property type="entry name" value="Ribosomal_L5_C"/>
    <property type="match status" value="1"/>
</dbReference>
<evidence type="ECO:0000256" key="4">
    <source>
        <dbReference type="ARBA" id="ARBA00035245"/>
    </source>
</evidence>
<proteinExistence type="inferred from homology"/>
<sequence>MEQSKKNSTTGKSKQTTSKSKSTKKEADSGKKIESPSLQESSAEPAPVPRLKKKYEDSIRSALIKELSLKNVMEAPKLSKITINVGLGEAVANPKLLDSAVKELELISGQKAVKTRARKSIAGFKLREGMPIGSMVTLRGNKMWEFLDRFISIALPRIRDFKGLNDKAFDGRGNYTTGLREQIIFPEIKYDEVSLFHGMDITFSTTARTDNEGRALLKHLGIPFKK</sequence>
<dbReference type="Proteomes" id="UP000027059">
    <property type="component" value="Chromosome"/>
</dbReference>
<accession>A0A059XV55</accession>
<dbReference type="PANTHER" id="PTHR11994">
    <property type="entry name" value="60S RIBOSOMAL PROTEIN L11-RELATED"/>
    <property type="match status" value="1"/>
</dbReference>
<dbReference type="RefSeq" id="WP_023525334.1">
    <property type="nucleotide sequence ID" value="NZ_CP007243.1"/>
</dbReference>
<dbReference type="InterPro" id="IPR031310">
    <property type="entry name" value="Ribosomal_uL5_N"/>
</dbReference>
<dbReference type="AlphaFoldDB" id="A0A059XV55"/>
<reference evidence="10" key="1">
    <citation type="submission" date="2014-02" db="EMBL/GenBank/DDBJ databases">
        <title>Complete genome sequence and comparative genomic analysis of the nitrogen-fixing bacterium Leptospirillum ferriphilum YSK.</title>
        <authorList>
            <person name="Guo X."/>
            <person name="Yin H."/>
            <person name="Liang Y."/>
            <person name="Hu Q."/>
            <person name="Ma L."/>
            <person name="Xiao Y."/>
            <person name="Zhang X."/>
            <person name="Qiu G."/>
            <person name="Liu X."/>
        </authorList>
    </citation>
    <scope>NUCLEOTIDE SEQUENCE [LARGE SCALE GENOMIC DNA]</scope>
    <source>
        <strain evidence="10">YSK</strain>
    </source>
</reference>
<reference evidence="9 10" key="2">
    <citation type="journal article" date="2015" name="Biomed. Res. Int.">
        <title>Effects of Arsenite Resistance on the Growth and Functional Gene Expression of Leptospirillum ferriphilum and Acidithiobacillus thiooxidans in Pure Culture and Coculture.</title>
        <authorList>
            <person name="Jiang H."/>
            <person name="Liang Y."/>
            <person name="Yin H."/>
            <person name="Xiao Y."/>
            <person name="Guo X."/>
            <person name="Xu Y."/>
            <person name="Hu Q."/>
            <person name="Liu H."/>
            <person name="Liu X."/>
        </authorList>
    </citation>
    <scope>NUCLEOTIDE SEQUENCE [LARGE SCALE GENOMIC DNA]</scope>
    <source>
        <strain evidence="9 10">YSK</strain>
    </source>
</reference>
<dbReference type="GO" id="GO:0006412">
    <property type="term" value="P:translation"/>
    <property type="evidence" value="ECO:0007669"/>
    <property type="project" value="UniProtKB-UniRule"/>
</dbReference>
<dbReference type="Gene3D" id="3.30.1440.10">
    <property type="match status" value="1"/>
</dbReference>
<dbReference type="InterPro" id="IPR031309">
    <property type="entry name" value="Ribosomal_uL5_C"/>
</dbReference>
<dbReference type="SUPFAM" id="SSF55282">
    <property type="entry name" value="RL5-like"/>
    <property type="match status" value="1"/>
</dbReference>
<comment type="function">
    <text evidence="5">This is 1 of the proteins that bind and probably mediate the attachment of the 5S RNA into the large ribosomal subunit, where it forms part of the central protuberance. In the 70S ribosome it contacts protein S13 of the 30S subunit (bridge B1b), connecting the 2 subunits; this bridge is implicated in subunit movement. Contacts the P site tRNA; the 5S rRNA and some of its associated proteins might help stabilize positioning of ribosome-bound tRNAs.</text>
</comment>
<dbReference type="GO" id="GO:0005840">
    <property type="term" value="C:ribosome"/>
    <property type="evidence" value="ECO:0007669"/>
    <property type="project" value="UniProtKB-KW"/>
</dbReference>
<keyword evidence="5" id="KW-0699">rRNA-binding</keyword>
<evidence type="ECO:0000256" key="3">
    <source>
        <dbReference type="ARBA" id="ARBA00023274"/>
    </source>
</evidence>
<dbReference type="PROSITE" id="PS00358">
    <property type="entry name" value="RIBOSOMAL_L5"/>
    <property type="match status" value="1"/>
</dbReference>
<dbReference type="GO" id="GO:1990904">
    <property type="term" value="C:ribonucleoprotein complex"/>
    <property type="evidence" value="ECO:0007669"/>
    <property type="project" value="UniProtKB-KW"/>
</dbReference>
<feature type="domain" description="Large ribosomal subunit protein uL5 C-terminal" evidence="8">
    <location>
        <begin position="131"/>
        <end position="224"/>
    </location>
</feature>
<protein>
    <recommendedName>
        <fullName evidence="4 5">Large ribosomal subunit protein uL5</fullName>
    </recommendedName>
</protein>
<dbReference type="EMBL" id="CP007243">
    <property type="protein sequence ID" value="AIA30713.1"/>
    <property type="molecule type" value="Genomic_DNA"/>
</dbReference>
<feature type="compositionally biased region" description="Basic and acidic residues" evidence="6">
    <location>
        <begin position="23"/>
        <end position="34"/>
    </location>
</feature>
<evidence type="ECO:0000259" key="7">
    <source>
        <dbReference type="Pfam" id="PF00281"/>
    </source>
</evidence>
<dbReference type="HAMAP" id="MF_01333_B">
    <property type="entry name" value="Ribosomal_uL5_B"/>
    <property type="match status" value="1"/>
</dbReference>
<evidence type="ECO:0000256" key="1">
    <source>
        <dbReference type="ARBA" id="ARBA00008553"/>
    </source>
</evidence>
<dbReference type="InterPro" id="IPR020929">
    <property type="entry name" value="Ribosomal_uL5_CS"/>
</dbReference>
<keyword evidence="3 5" id="KW-0687">Ribonucleoprotein</keyword>
<dbReference type="GO" id="GO:0000049">
    <property type="term" value="F:tRNA binding"/>
    <property type="evidence" value="ECO:0007669"/>
    <property type="project" value="UniProtKB-UniRule"/>
</dbReference>
<dbReference type="InterPro" id="IPR002132">
    <property type="entry name" value="Ribosomal_uL5"/>
</dbReference>
<dbReference type="FunFam" id="3.30.1440.10:FF:000001">
    <property type="entry name" value="50S ribosomal protein L5"/>
    <property type="match status" value="1"/>
</dbReference>
<evidence type="ECO:0000259" key="8">
    <source>
        <dbReference type="Pfam" id="PF00673"/>
    </source>
</evidence>
<keyword evidence="2 5" id="KW-0689">Ribosomal protein</keyword>
<dbReference type="NCBIfam" id="NF000585">
    <property type="entry name" value="PRK00010.1"/>
    <property type="match status" value="1"/>
</dbReference>
<evidence type="ECO:0000313" key="9">
    <source>
        <dbReference type="EMBL" id="AIA30713.1"/>
    </source>
</evidence>
<organism evidence="9 10">
    <name type="scientific">Leptospirillum ferriphilum YSK</name>
    <dbReference type="NCBI Taxonomy" id="1441628"/>
    <lineage>
        <taxon>Bacteria</taxon>
        <taxon>Pseudomonadati</taxon>
        <taxon>Nitrospirota</taxon>
        <taxon>Nitrospiria</taxon>
        <taxon>Nitrospirales</taxon>
        <taxon>Nitrospiraceae</taxon>
        <taxon>Leptospirillum</taxon>
    </lineage>
</organism>